<name>A0A2H3JLR4_WOLCO</name>
<protein>
    <submittedName>
        <fullName evidence="3">Uncharacterized protein</fullName>
    </submittedName>
</protein>
<keyword evidence="4" id="KW-1185">Reference proteome</keyword>
<keyword evidence="1" id="KW-0175">Coiled coil</keyword>
<sequence>MTSPGDTNSGTVGASGMVRKRNGRAVMDPIKAAENQMLLDNICNNFAKLRMEATAKRCVTIRPNGNATSRDSRDSTCSAILKPEEEVDNHEEEDEYRAVTEAELAELQDEMQELRREAEVHRRRSLRVRTAKSAKRARAQMSKWRMRITHHLRSRKTQKHLTRLKRHMEAKRRICTTLWKDQARRDEEMNVDDDTDSEQLEFEELGADEQDELRRELEALRQEEAEYGGRR</sequence>
<dbReference type="Proteomes" id="UP000218811">
    <property type="component" value="Unassembled WGS sequence"/>
</dbReference>
<feature type="compositionally biased region" description="Polar residues" evidence="2">
    <location>
        <begin position="1"/>
        <end position="12"/>
    </location>
</feature>
<feature type="coiled-coil region" evidence="1">
    <location>
        <begin position="90"/>
        <end position="124"/>
    </location>
</feature>
<feature type="coiled-coil region" evidence="1">
    <location>
        <begin position="203"/>
        <end position="230"/>
    </location>
</feature>
<reference evidence="3 4" key="1">
    <citation type="journal article" date="2012" name="Science">
        <title>The Paleozoic origin of enzymatic lignin decomposition reconstructed from 31 fungal genomes.</title>
        <authorList>
            <person name="Floudas D."/>
            <person name="Binder M."/>
            <person name="Riley R."/>
            <person name="Barry K."/>
            <person name="Blanchette R.A."/>
            <person name="Henrissat B."/>
            <person name="Martinez A.T."/>
            <person name="Otillar R."/>
            <person name="Spatafora J.W."/>
            <person name="Yadav J.S."/>
            <person name="Aerts A."/>
            <person name="Benoit I."/>
            <person name="Boyd A."/>
            <person name="Carlson A."/>
            <person name="Copeland A."/>
            <person name="Coutinho P.M."/>
            <person name="de Vries R.P."/>
            <person name="Ferreira P."/>
            <person name="Findley K."/>
            <person name="Foster B."/>
            <person name="Gaskell J."/>
            <person name="Glotzer D."/>
            <person name="Gorecki P."/>
            <person name="Heitman J."/>
            <person name="Hesse C."/>
            <person name="Hori C."/>
            <person name="Igarashi K."/>
            <person name="Jurgens J.A."/>
            <person name="Kallen N."/>
            <person name="Kersten P."/>
            <person name="Kohler A."/>
            <person name="Kuees U."/>
            <person name="Kumar T.K.A."/>
            <person name="Kuo A."/>
            <person name="LaButti K."/>
            <person name="Larrondo L.F."/>
            <person name="Lindquist E."/>
            <person name="Ling A."/>
            <person name="Lombard V."/>
            <person name="Lucas S."/>
            <person name="Lundell T."/>
            <person name="Martin R."/>
            <person name="McLaughlin D.J."/>
            <person name="Morgenstern I."/>
            <person name="Morin E."/>
            <person name="Murat C."/>
            <person name="Nagy L.G."/>
            <person name="Nolan M."/>
            <person name="Ohm R.A."/>
            <person name="Patyshakuliyeva A."/>
            <person name="Rokas A."/>
            <person name="Ruiz-Duenas F.J."/>
            <person name="Sabat G."/>
            <person name="Salamov A."/>
            <person name="Samejima M."/>
            <person name="Schmutz J."/>
            <person name="Slot J.C."/>
            <person name="St John F."/>
            <person name="Stenlid J."/>
            <person name="Sun H."/>
            <person name="Sun S."/>
            <person name="Syed K."/>
            <person name="Tsang A."/>
            <person name="Wiebenga A."/>
            <person name="Young D."/>
            <person name="Pisabarro A."/>
            <person name="Eastwood D.C."/>
            <person name="Martin F."/>
            <person name="Cullen D."/>
            <person name="Grigoriev I.V."/>
            <person name="Hibbett D.S."/>
        </authorList>
    </citation>
    <scope>NUCLEOTIDE SEQUENCE [LARGE SCALE GENOMIC DNA]</scope>
    <source>
        <strain evidence="3 4">MD-104</strain>
    </source>
</reference>
<feature type="region of interest" description="Disordered" evidence="2">
    <location>
        <begin position="1"/>
        <end position="20"/>
    </location>
</feature>
<evidence type="ECO:0000256" key="1">
    <source>
        <dbReference type="SAM" id="Coils"/>
    </source>
</evidence>
<accession>A0A2H3JLR4</accession>
<evidence type="ECO:0000256" key="2">
    <source>
        <dbReference type="SAM" id="MobiDB-lite"/>
    </source>
</evidence>
<organism evidence="3 4">
    <name type="scientific">Wolfiporia cocos (strain MD-104)</name>
    <name type="common">Brown rot fungus</name>
    <dbReference type="NCBI Taxonomy" id="742152"/>
    <lineage>
        <taxon>Eukaryota</taxon>
        <taxon>Fungi</taxon>
        <taxon>Dikarya</taxon>
        <taxon>Basidiomycota</taxon>
        <taxon>Agaricomycotina</taxon>
        <taxon>Agaricomycetes</taxon>
        <taxon>Polyporales</taxon>
        <taxon>Phaeolaceae</taxon>
        <taxon>Wolfiporia</taxon>
    </lineage>
</organism>
<proteinExistence type="predicted"/>
<evidence type="ECO:0000313" key="4">
    <source>
        <dbReference type="Proteomes" id="UP000218811"/>
    </source>
</evidence>
<dbReference type="EMBL" id="KB468124">
    <property type="protein sequence ID" value="PCH42455.1"/>
    <property type="molecule type" value="Genomic_DNA"/>
</dbReference>
<evidence type="ECO:0000313" key="3">
    <source>
        <dbReference type="EMBL" id="PCH42455.1"/>
    </source>
</evidence>
<gene>
    <name evidence="3" type="ORF">WOLCODRAFT_163800</name>
</gene>
<dbReference type="AlphaFoldDB" id="A0A2H3JLR4"/>